<feature type="compositionally biased region" description="Basic residues" evidence="1">
    <location>
        <begin position="1"/>
        <end position="11"/>
    </location>
</feature>
<feature type="compositionally biased region" description="Basic and acidic residues" evidence="1">
    <location>
        <begin position="52"/>
        <end position="72"/>
    </location>
</feature>
<dbReference type="OrthoDB" id="10023235at2759"/>
<dbReference type="Proteomes" id="UP000235965">
    <property type="component" value="Unassembled WGS sequence"/>
</dbReference>
<accession>A0A2J7QZH4</accession>
<feature type="region of interest" description="Disordered" evidence="1">
    <location>
        <begin position="93"/>
        <end position="126"/>
    </location>
</feature>
<evidence type="ECO:0000256" key="1">
    <source>
        <dbReference type="SAM" id="MobiDB-lite"/>
    </source>
</evidence>
<evidence type="ECO:0000313" key="2">
    <source>
        <dbReference type="EMBL" id="PNF33983.1"/>
    </source>
</evidence>
<evidence type="ECO:0000313" key="3">
    <source>
        <dbReference type="Proteomes" id="UP000235965"/>
    </source>
</evidence>
<comment type="caution">
    <text evidence="2">The sequence shown here is derived from an EMBL/GenBank/DDBJ whole genome shotgun (WGS) entry which is preliminary data.</text>
</comment>
<gene>
    <name evidence="2" type="ORF">B7P43_G04665</name>
</gene>
<keyword evidence="3" id="KW-1185">Reference proteome</keyword>
<feature type="compositionally biased region" description="Basic and acidic residues" evidence="1">
    <location>
        <begin position="12"/>
        <end position="21"/>
    </location>
</feature>
<feature type="region of interest" description="Disordered" evidence="1">
    <location>
        <begin position="34"/>
        <end position="72"/>
    </location>
</feature>
<organism evidence="2 3">
    <name type="scientific">Cryptotermes secundus</name>
    <dbReference type="NCBI Taxonomy" id="105785"/>
    <lineage>
        <taxon>Eukaryota</taxon>
        <taxon>Metazoa</taxon>
        <taxon>Ecdysozoa</taxon>
        <taxon>Arthropoda</taxon>
        <taxon>Hexapoda</taxon>
        <taxon>Insecta</taxon>
        <taxon>Pterygota</taxon>
        <taxon>Neoptera</taxon>
        <taxon>Polyneoptera</taxon>
        <taxon>Dictyoptera</taxon>
        <taxon>Blattodea</taxon>
        <taxon>Blattoidea</taxon>
        <taxon>Termitoidae</taxon>
        <taxon>Kalotermitidae</taxon>
        <taxon>Cryptotermitinae</taxon>
        <taxon>Cryptotermes</taxon>
    </lineage>
</organism>
<proteinExistence type="predicted"/>
<feature type="non-terminal residue" evidence="2">
    <location>
        <position position="285"/>
    </location>
</feature>
<feature type="compositionally biased region" description="Basic and acidic residues" evidence="1">
    <location>
        <begin position="274"/>
        <end position="285"/>
    </location>
</feature>
<dbReference type="AlphaFoldDB" id="A0A2J7QZH4"/>
<feature type="compositionally biased region" description="Polar residues" evidence="1">
    <location>
        <begin position="259"/>
        <end position="268"/>
    </location>
</feature>
<feature type="region of interest" description="Disordered" evidence="1">
    <location>
        <begin position="200"/>
        <end position="285"/>
    </location>
</feature>
<protein>
    <submittedName>
        <fullName evidence="2">Uncharacterized protein</fullName>
    </submittedName>
</protein>
<feature type="compositionally biased region" description="Basic and acidic residues" evidence="1">
    <location>
        <begin position="207"/>
        <end position="224"/>
    </location>
</feature>
<feature type="compositionally biased region" description="Basic and acidic residues" evidence="1">
    <location>
        <begin position="241"/>
        <end position="254"/>
    </location>
</feature>
<feature type="compositionally biased region" description="Polar residues" evidence="1">
    <location>
        <begin position="38"/>
        <end position="51"/>
    </location>
</feature>
<feature type="compositionally biased region" description="Polar residues" evidence="1">
    <location>
        <begin position="104"/>
        <end position="114"/>
    </location>
</feature>
<feature type="compositionally biased region" description="Polar residues" evidence="1">
    <location>
        <begin position="225"/>
        <end position="240"/>
    </location>
</feature>
<sequence length="285" mass="31544">MRKDFYRRKRKIYPDHDSDGRRWNVCDRKMQKVEKQNIKSSVSEPINNIISEDSKDSEKVGSEVEKERLSSSKVHDSVACSGIKTDVTDVVRTSETSDVDEQTHSSTVNDQTETVVPYESGKDCDTKGKESRALIEENGKVCDNGNGEVLEEGVTAYKAQSISIEGGSVVINRNSSSTEEDEDHSSQREVIAVVNRVTTEVNSEQNTLEKEEPHCVTSEAEHHSNSTPSITNEEVSSVQQETKETSDASNESHGDFLGNSIQTSQDGNYTDIDEGTKDSASRKLS</sequence>
<name>A0A2J7QZH4_9NEOP</name>
<feature type="region of interest" description="Disordered" evidence="1">
    <location>
        <begin position="1"/>
        <end position="21"/>
    </location>
</feature>
<reference evidence="2 3" key="1">
    <citation type="submission" date="2017-12" db="EMBL/GenBank/DDBJ databases">
        <title>Hemimetabolous genomes reveal molecular basis of termite eusociality.</title>
        <authorList>
            <person name="Harrison M.C."/>
            <person name="Jongepier E."/>
            <person name="Robertson H.M."/>
            <person name="Arning N."/>
            <person name="Bitard-Feildel T."/>
            <person name="Chao H."/>
            <person name="Childers C.P."/>
            <person name="Dinh H."/>
            <person name="Doddapaneni H."/>
            <person name="Dugan S."/>
            <person name="Gowin J."/>
            <person name="Greiner C."/>
            <person name="Han Y."/>
            <person name="Hu H."/>
            <person name="Hughes D.S.T."/>
            <person name="Huylmans A.-K."/>
            <person name="Kemena C."/>
            <person name="Kremer L.P.M."/>
            <person name="Lee S.L."/>
            <person name="Lopez-Ezquerra A."/>
            <person name="Mallet L."/>
            <person name="Monroy-Kuhn J.M."/>
            <person name="Moser A."/>
            <person name="Murali S.C."/>
            <person name="Muzny D.M."/>
            <person name="Otani S."/>
            <person name="Piulachs M.-D."/>
            <person name="Poelchau M."/>
            <person name="Qu J."/>
            <person name="Schaub F."/>
            <person name="Wada-Katsumata A."/>
            <person name="Worley K.C."/>
            <person name="Xie Q."/>
            <person name="Ylla G."/>
            <person name="Poulsen M."/>
            <person name="Gibbs R.A."/>
            <person name="Schal C."/>
            <person name="Richards S."/>
            <person name="Belles X."/>
            <person name="Korb J."/>
            <person name="Bornberg-Bauer E."/>
        </authorList>
    </citation>
    <scope>NUCLEOTIDE SEQUENCE [LARGE SCALE GENOMIC DNA]</scope>
    <source>
        <tissue evidence="2">Whole body</tissue>
    </source>
</reference>
<dbReference type="EMBL" id="NEVH01009069">
    <property type="protein sequence ID" value="PNF33983.1"/>
    <property type="molecule type" value="Genomic_DNA"/>
</dbReference>